<name>A0A833J7X6_9HYPH</name>
<dbReference type="AlphaFoldDB" id="A0A833J7X6"/>
<sequence length="38" mass="4118">MQESGGPVAFVLRWLDAKASGSAWAQAETDRQQLSLLV</sequence>
<proteinExistence type="predicted"/>
<gene>
    <name evidence="1" type="ORF">F8B43_1774</name>
</gene>
<protein>
    <submittedName>
        <fullName evidence="1">D-glycerate 2-kinase</fullName>
        <ecNumber evidence="1">2.7.1.-</ecNumber>
    </submittedName>
</protein>
<comment type="caution">
    <text evidence="1">The sequence shown here is derived from an EMBL/GenBank/DDBJ whole genome shotgun (WGS) entry which is preliminary data.</text>
</comment>
<keyword evidence="1" id="KW-0418">Kinase</keyword>
<evidence type="ECO:0000313" key="1">
    <source>
        <dbReference type="EMBL" id="KAB7786373.1"/>
    </source>
</evidence>
<evidence type="ECO:0000313" key="2">
    <source>
        <dbReference type="Proteomes" id="UP000469949"/>
    </source>
</evidence>
<dbReference type="EC" id="2.7.1.-" evidence="1"/>
<accession>A0A833J7X6</accession>
<organism evidence="1 2">
    <name type="scientific">Methylorubrum populi</name>
    <dbReference type="NCBI Taxonomy" id="223967"/>
    <lineage>
        <taxon>Bacteria</taxon>
        <taxon>Pseudomonadati</taxon>
        <taxon>Pseudomonadota</taxon>
        <taxon>Alphaproteobacteria</taxon>
        <taxon>Hyphomicrobiales</taxon>
        <taxon>Methylobacteriaceae</taxon>
        <taxon>Methylorubrum</taxon>
    </lineage>
</organism>
<dbReference type="GO" id="GO:0016301">
    <property type="term" value="F:kinase activity"/>
    <property type="evidence" value="ECO:0007669"/>
    <property type="project" value="UniProtKB-KW"/>
</dbReference>
<keyword evidence="1" id="KW-0808">Transferase</keyword>
<dbReference type="EMBL" id="WEKV01000008">
    <property type="protein sequence ID" value="KAB7786373.1"/>
    <property type="molecule type" value="Genomic_DNA"/>
</dbReference>
<reference evidence="1 2" key="1">
    <citation type="submission" date="2019-10" db="EMBL/GenBank/DDBJ databases">
        <title>Draft Genome Sequence of the Caffeine Degrading Methylotroph Methylorubrum populi PINKEL.</title>
        <authorList>
            <person name="Dawson S.C."/>
            <person name="Zhang X."/>
            <person name="Wright M.E."/>
            <person name="Sharma G."/>
            <person name="Langner J.T."/>
            <person name="Ditty J.L."/>
            <person name="Subuyuj G.A."/>
        </authorList>
    </citation>
    <scope>NUCLEOTIDE SEQUENCE [LARGE SCALE GENOMIC DNA]</scope>
    <source>
        <strain evidence="1 2">Pinkel</strain>
    </source>
</reference>
<dbReference type="Proteomes" id="UP000469949">
    <property type="component" value="Unassembled WGS sequence"/>
</dbReference>